<evidence type="ECO:0000259" key="1">
    <source>
        <dbReference type="Pfam" id="PF13472"/>
    </source>
</evidence>
<dbReference type="PANTHER" id="PTHR30383">
    <property type="entry name" value="THIOESTERASE 1/PROTEASE 1/LYSOPHOSPHOLIPASE L1"/>
    <property type="match status" value="1"/>
</dbReference>
<proteinExistence type="predicted"/>
<evidence type="ECO:0000313" key="2">
    <source>
        <dbReference type="EMBL" id="VFJ95178.1"/>
    </source>
</evidence>
<dbReference type="AlphaFoldDB" id="A0A450URK9"/>
<dbReference type="CDD" id="cd01834">
    <property type="entry name" value="SGNH_hydrolase_like_2"/>
    <property type="match status" value="1"/>
</dbReference>
<feature type="domain" description="SGNH hydrolase-type esterase" evidence="1">
    <location>
        <begin position="13"/>
        <end position="197"/>
    </location>
</feature>
<protein>
    <submittedName>
        <fullName evidence="2">Lysophospholipase L1</fullName>
    </submittedName>
</protein>
<dbReference type="SUPFAM" id="SSF52266">
    <property type="entry name" value="SGNH hydrolase"/>
    <property type="match status" value="1"/>
</dbReference>
<dbReference type="Pfam" id="PF13472">
    <property type="entry name" value="Lipase_GDSL_2"/>
    <property type="match status" value="1"/>
</dbReference>
<dbReference type="EMBL" id="CAADFN010000089">
    <property type="protein sequence ID" value="VFK21261.1"/>
    <property type="molecule type" value="Genomic_DNA"/>
</dbReference>
<dbReference type="InterPro" id="IPR051532">
    <property type="entry name" value="Ester_Hydrolysis_Enzymes"/>
</dbReference>
<organism evidence="2">
    <name type="scientific">Candidatus Kentrum sp. LFY</name>
    <dbReference type="NCBI Taxonomy" id="2126342"/>
    <lineage>
        <taxon>Bacteria</taxon>
        <taxon>Pseudomonadati</taxon>
        <taxon>Pseudomonadota</taxon>
        <taxon>Gammaproteobacteria</taxon>
        <taxon>Candidatus Kentrum</taxon>
    </lineage>
</organism>
<dbReference type="EMBL" id="CAADFF010000066">
    <property type="protein sequence ID" value="VFJ95178.1"/>
    <property type="molecule type" value="Genomic_DNA"/>
</dbReference>
<sequence length="224" mass="25232">MKLENGQSILLTGDSITDCGRSYPVGTGTGLGEGYVAFVDSLLAARYPERRIGVSNTGINGDTIIDLSARWQRDVLRLGPDWLSVMIGINDVWRQFDPYHDPEPLRIDHYEVTYRRLLSETRRDLHGLVLMTPYFIEPDRYNPTRERMDAYGALVGRLAEEFDAVFVDVQAAFDGYLAHRTAYSLTDDGAHTDRVGHMIIARAFLTAMEFDWNSGNRDGNGILP</sequence>
<evidence type="ECO:0000313" key="3">
    <source>
        <dbReference type="EMBL" id="VFK21261.1"/>
    </source>
</evidence>
<accession>A0A450URK9</accession>
<dbReference type="InterPro" id="IPR013830">
    <property type="entry name" value="SGNH_hydro"/>
</dbReference>
<name>A0A450URK9_9GAMM</name>
<reference evidence="2" key="1">
    <citation type="submission" date="2019-02" db="EMBL/GenBank/DDBJ databases">
        <authorList>
            <person name="Gruber-Vodicka R. H."/>
            <person name="Seah K. B. B."/>
        </authorList>
    </citation>
    <scope>NUCLEOTIDE SEQUENCE</scope>
    <source>
        <strain evidence="3">BECK_BY7</strain>
        <strain evidence="2">BECK_M7</strain>
    </source>
</reference>
<dbReference type="GO" id="GO:0004622">
    <property type="term" value="F:phosphatidylcholine lysophospholipase activity"/>
    <property type="evidence" value="ECO:0007669"/>
    <property type="project" value="TreeGrafter"/>
</dbReference>
<dbReference type="PANTHER" id="PTHR30383:SF5">
    <property type="entry name" value="SGNH HYDROLASE-TYPE ESTERASE DOMAIN-CONTAINING PROTEIN"/>
    <property type="match status" value="1"/>
</dbReference>
<dbReference type="Gene3D" id="3.40.50.1110">
    <property type="entry name" value="SGNH hydrolase"/>
    <property type="match status" value="1"/>
</dbReference>
<dbReference type="InterPro" id="IPR036514">
    <property type="entry name" value="SGNH_hydro_sf"/>
</dbReference>
<gene>
    <name evidence="2" type="ORF">BECKLFY1418B_GA0070995_106612</name>
    <name evidence="3" type="ORF">BECKLFY1418C_GA0070996_10896</name>
</gene>